<comment type="caution">
    <text evidence="1">The sequence shown here is derived from an EMBL/GenBank/DDBJ whole genome shotgun (WGS) entry which is preliminary data.</text>
</comment>
<proteinExistence type="predicted"/>
<name>A0A7J6P2N7_PEROL</name>
<accession>A0A7J6P2N7</accession>
<dbReference type="Proteomes" id="UP000553632">
    <property type="component" value="Unassembled WGS sequence"/>
</dbReference>
<dbReference type="AlphaFoldDB" id="A0A7J6P2N7"/>
<feature type="non-terminal residue" evidence="1">
    <location>
        <position position="192"/>
    </location>
</feature>
<gene>
    <name evidence="1" type="ORF">FOZ63_007305</name>
</gene>
<reference evidence="1 2" key="1">
    <citation type="submission" date="2020-04" db="EMBL/GenBank/DDBJ databases">
        <title>Perkinsus olseni comparative genomics.</title>
        <authorList>
            <person name="Bogema D.R."/>
        </authorList>
    </citation>
    <scope>NUCLEOTIDE SEQUENCE [LARGE SCALE GENOMIC DNA]</scope>
    <source>
        <strain evidence="1 2">ATCC PRA-207</strain>
    </source>
</reference>
<feature type="non-terminal residue" evidence="1">
    <location>
        <position position="1"/>
    </location>
</feature>
<protein>
    <submittedName>
        <fullName evidence="1">Uncharacterized protein</fullName>
    </submittedName>
</protein>
<evidence type="ECO:0000313" key="1">
    <source>
        <dbReference type="EMBL" id="KAF4690365.1"/>
    </source>
</evidence>
<sequence length="192" mass="21661">PDIMDRVVKARDILKAADPKDTKLKDAKGQPVFTDKQIRILGKNWMHDSARLTAVKTYTTFLQWYAIRGLWRRLSSDERKMSTGRPEDAAKMVSSTLAYLKSPPAIDLTPLYENLTACAFRDEESQAELRDLQWAHECKDPLNIAPLLRWYADTNLAIAHSCVAAKSRDDARGARIIGKSYTEAHEAAADNK</sequence>
<dbReference type="EMBL" id="JABANO010039727">
    <property type="protein sequence ID" value="KAF4690365.1"/>
    <property type="molecule type" value="Genomic_DNA"/>
</dbReference>
<keyword evidence="2" id="KW-1185">Reference proteome</keyword>
<organism evidence="1 2">
    <name type="scientific">Perkinsus olseni</name>
    <name type="common">Perkinsus atlanticus</name>
    <dbReference type="NCBI Taxonomy" id="32597"/>
    <lineage>
        <taxon>Eukaryota</taxon>
        <taxon>Sar</taxon>
        <taxon>Alveolata</taxon>
        <taxon>Perkinsozoa</taxon>
        <taxon>Perkinsea</taxon>
        <taxon>Perkinsida</taxon>
        <taxon>Perkinsidae</taxon>
        <taxon>Perkinsus</taxon>
    </lineage>
</organism>
<evidence type="ECO:0000313" key="2">
    <source>
        <dbReference type="Proteomes" id="UP000553632"/>
    </source>
</evidence>